<dbReference type="OMA" id="QENIWIG"/>
<dbReference type="PANTHER" id="PTHR45965">
    <property type="entry name" value="INACTIVE RHOMBOID PROTEIN"/>
    <property type="match status" value="1"/>
</dbReference>
<organism evidence="10 11">
    <name type="scientific">Hyalella azteca</name>
    <name type="common">Amphipod</name>
    <dbReference type="NCBI Taxonomy" id="294128"/>
    <lineage>
        <taxon>Eukaryota</taxon>
        <taxon>Metazoa</taxon>
        <taxon>Ecdysozoa</taxon>
        <taxon>Arthropoda</taxon>
        <taxon>Crustacea</taxon>
        <taxon>Multicrustacea</taxon>
        <taxon>Malacostraca</taxon>
        <taxon>Eumalacostraca</taxon>
        <taxon>Peracarida</taxon>
        <taxon>Amphipoda</taxon>
        <taxon>Senticaudata</taxon>
        <taxon>Talitrida</taxon>
        <taxon>Talitroidea</taxon>
        <taxon>Hyalellidae</taxon>
        <taxon>Hyalella</taxon>
    </lineage>
</organism>
<dbReference type="Pfam" id="PF01694">
    <property type="entry name" value="Rhomboid"/>
    <property type="match status" value="2"/>
</dbReference>
<proteinExistence type="inferred from homology"/>
<feature type="transmembrane region" description="Helical" evidence="8">
    <location>
        <begin position="523"/>
        <end position="544"/>
    </location>
</feature>
<dbReference type="RefSeq" id="XP_047738768.1">
    <property type="nucleotide sequence ID" value="XM_047882812.1"/>
</dbReference>
<protein>
    <submittedName>
        <fullName evidence="11">Inactive rhomboid protein 1-like</fullName>
    </submittedName>
</protein>
<dbReference type="GeneID" id="108681547"/>
<dbReference type="PANTHER" id="PTHR45965:SF3">
    <property type="entry name" value="INACTIVE RHOMBOID PROTEIN 1"/>
    <property type="match status" value="1"/>
</dbReference>
<feature type="region of interest" description="Disordered" evidence="7">
    <location>
        <begin position="114"/>
        <end position="154"/>
    </location>
</feature>
<feature type="transmembrane region" description="Helical" evidence="8">
    <location>
        <begin position="631"/>
        <end position="648"/>
    </location>
</feature>
<evidence type="ECO:0000313" key="10">
    <source>
        <dbReference type="Proteomes" id="UP000694843"/>
    </source>
</evidence>
<reference evidence="11" key="1">
    <citation type="submission" date="2025-08" db="UniProtKB">
        <authorList>
            <consortium name="RefSeq"/>
        </authorList>
    </citation>
    <scope>IDENTIFICATION</scope>
    <source>
        <tissue evidence="11">Whole organism</tissue>
    </source>
</reference>
<dbReference type="SUPFAM" id="SSF144091">
    <property type="entry name" value="Rhomboid-like"/>
    <property type="match status" value="2"/>
</dbReference>
<dbReference type="AlphaFoldDB" id="A0A979FQ52"/>
<dbReference type="KEGG" id="hazt:108681547"/>
<gene>
    <name evidence="11" type="primary">LOC108681547</name>
</gene>
<accession>A0A979FQ52</accession>
<keyword evidence="5 8" id="KW-1133">Transmembrane helix</keyword>
<name>A0A979FQ52_HYAAZ</name>
<feature type="transmembrane region" description="Helical" evidence="8">
    <location>
        <begin position="608"/>
        <end position="625"/>
    </location>
</feature>
<dbReference type="GO" id="GO:0042058">
    <property type="term" value="P:regulation of epidermal growth factor receptor signaling pathway"/>
    <property type="evidence" value="ECO:0007669"/>
    <property type="project" value="TreeGrafter"/>
</dbReference>
<feature type="compositionally biased region" description="Acidic residues" evidence="7">
    <location>
        <begin position="140"/>
        <end position="151"/>
    </location>
</feature>
<comment type="subcellular location">
    <subcellularLocation>
        <location evidence="1">Endoplasmic reticulum membrane</location>
        <topology evidence="1">Multi-pass membrane protein</topology>
    </subcellularLocation>
</comment>
<evidence type="ECO:0000256" key="4">
    <source>
        <dbReference type="ARBA" id="ARBA00022824"/>
    </source>
</evidence>
<keyword evidence="10" id="KW-1185">Reference proteome</keyword>
<evidence type="ECO:0000313" key="11">
    <source>
        <dbReference type="RefSeq" id="XP_047738768.1"/>
    </source>
</evidence>
<keyword evidence="4" id="KW-0256">Endoplasmic reticulum</keyword>
<dbReference type="OrthoDB" id="2146116at2759"/>
<evidence type="ECO:0000256" key="8">
    <source>
        <dbReference type="SAM" id="Phobius"/>
    </source>
</evidence>
<feature type="transmembrane region" description="Helical" evidence="8">
    <location>
        <begin position="681"/>
        <end position="705"/>
    </location>
</feature>
<dbReference type="GO" id="GO:0004252">
    <property type="term" value="F:serine-type endopeptidase activity"/>
    <property type="evidence" value="ECO:0007669"/>
    <property type="project" value="InterPro"/>
</dbReference>
<comment type="similarity">
    <text evidence="2">Belongs to the peptidase S54 family.</text>
</comment>
<evidence type="ECO:0000256" key="5">
    <source>
        <dbReference type="ARBA" id="ARBA00022989"/>
    </source>
</evidence>
<dbReference type="InterPro" id="IPR035952">
    <property type="entry name" value="Rhomboid-like_sf"/>
</dbReference>
<dbReference type="GO" id="GO:0050708">
    <property type="term" value="P:regulation of protein secretion"/>
    <property type="evidence" value="ECO:0007669"/>
    <property type="project" value="TreeGrafter"/>
</dbReference>
<dbReference type="InterPro" id="IPR051512">
    <property type="entry name" value="Inactive_Rhomboid"/>
</dbReference>
<feature type="domain" description="Peptidase S54 rhomboid" evidence="9">
    <location>
        <begin position="563"/>
        <end position="648"/>
    </location>
</feature>
<evidence type="ECO:0000256" key="7">
    <source>
        <dbReference type="SAM" id="MobiDB-lite"/>
    </source>
</evidence>
<dbReference type="GO" id="GO:0005789">
    <property type="term" value="C:endoplasmic reticulum membrane"/>
    <property type="evidence" value="ECO:0007669"/>
    <property type="project" value="UniProtKB-SubCell"/>
</dbReference>
<dbReference type="Proteomes" id="UP000694843">
    <property type="component" value="Unplaced"/>
</dbReference>
<feature type="transmembrane region" description="Helical" evidence="8">
    <location>
        <begin position="233"/>
        <end position="255"/>
    </location>
</feature>
<dbReference type="Gene3D" id="1.20.1540.10">
    <property type="entry name" value="Rhomboid-like"/>
    <property type="match status" value="1"/>
</dbReference>
<feature type="region of interest" description="Disordered" evidence="7">
    <location>
        <begin position="21"/>
        <end position="55"/>
    </location>
</feature>
<evidence type="ECO:0000259" key="9">
    <source>
        <dbReference type="Pfam" id="PF01694"/>
    </source>
</evidence>
<feature type="domain" description="Peptidase S54 rhomboid" evidence="9">
    <location>
        <begin position="482"/>
        <end position="557"/>
    </location>
</feature>
<dbReference type="InterPro" id="IPR022764">
    <property type="entry name" value="Peptidase_S54_rhomboid_dom"/>
</dbReference>
<keyword evidence="3 8" id="KW-0812">Transmembrane</keyword>
<keyword evidence="6 8" id="KW-0472">Membrane</keyword>
<evidence type="ECO:0000256" key="1">
    <source>
        <dbReference type="ARBA" id="ARBA00004477"/>
    </source>
</evidence>
<feature type="transmembrane region" description="Helical" evidence="8">
    <location>
        <begin position="577"/>
        <end position="596"/>
    </location>
</feature>
<evidence type="ECO:0000256" key="2">
    <source>
        <dbReference type="ARBA" id="ARBA00009045"/>
    </source>
</evidence>
<sequence length="739" mass="82008">MNEFSDVANAAIKLNKMEQLAEQNQDSVEFPLTKTSGAGEAAAEGSHESAPGDSRARANFRKAYKLMQNNTMEFLGLSENWEKEHDARWRQQRLRLAQRQGHDQKTAEVAVEQATIRRKSMRRPPKVDSDVTDAAGDQLISDEADDDEDEPTKDSVASITLLAASRALGKWKRATAETKAQATDTETIDFTDARTFPSHQQQQQQPERPGVRMWLRTKLKMVNDHHDDSRPYFSYWVSTVHIVVLALSMILYPIAPYGAGLKVVKGEILTTSLSLEIIEYEEPANLWLGPRQADLIALGAKYTPCMRPDAAINEGINKQRQTEATTGCCIRHDLGGCVQTSARILMCLQENLSHWDKWTALDPGPDERTSGPVCGQDPRVCTAPASVAPNVWPDDITQWPVCQKANISFAGPSVFGGDTSITCEVVGRPCCVGIHGECHITTREHCNFLYGHFHEEATLCSQVHCLSDVCKMLAFLNPEVPDQVYRLWVSIFIHPGLFPLILTLLLHWFLLRNLEKFAGTVRVTIIYIVSGIAGNLASAIFVPYRPEVGPSGSLAGMDTRYGCNLASAIFVPYRPEVGPSGSLAGMVGCLFVIFIVDVKDNMRSNWTIVGKWAAFLVFCIIIGLFPGVDNYANIFGFIMGVLLSAALLPHVGHTAPNLSNEIPEDEEVQISRPRSSRWCRVIVVLVSLSLAIVYLVTLFLVFYLVPFECKWCGYLDCIPLTSTLCADMQTSFERHQIIT</sequence>
<evidence type="ECO:0000256" key="6">
    <source>
        <dbReference type="ARBA" id="ARBA00023136"/>
    </source>
</evidence>
<evidence type="ECO:0000256" key="3">
    <source>
        <dbReference type="ARBA" id="ARBA00022692"/>
    </source>
</evidence>
<feature type="transmembrane region" description="Helical" evidence="8">
    <location>
        <begin position="487"/>
        <end position="511"/>
    </location>
</feature>